<name>A0A1Z5R3Q8_SORBI</name>
<evidence type="ECO:0000313" key="1">
    <source>
        <dbReference type="EMBL" id="OQU78159.1"/>
    </source>
</evidence>
<proteinExistence type="predicted"/>
<gene>
    <name evidence="1" type="ORF">SORBI_3009G168150</name>
</gene>
<dbReference type="Proteomes" id="UP000000768">
    <property type="component" value="Chromosome 9"/>
</dbReference>
<protein>
    <submittedName>
        <fullName evidence="1">Uncharacterized protein</fullName>
    </submittedName>
</protein>
<evidence type="ECO:0000313" key="2">
    <source>
        <dbReference type="Proteomes" id="UP000000768"/>
    </source>
</evidence>
<reference evidence="2" key="2">
    <citation type="journal article" date="2018" name="Plant J.">
        <title>The Sorghum bicolor reference genome: improved assembly, gene annotations, a transcriptome atlas, and signatures of genome organization.</title>
        <authorList>
            <person name="McCormick R.F."/>
            <person name="Truong S.K."/>
            <person name="Sreedasyam A."/>
            <person name="Jenkins J."/>
            <person name="Shu S."/>
            <person name="Sims D."/>
            <person name="Kennedy M."/>
            <person name="Amirebrahimi M."/>
            <person name="Weers B.D."/>
            <person name="McKinley B."/>
            <person name="Mattison A."/>
            <person name="Morishige D.T."/>
            <person name="Grimwood J."/>
            <person name="Schmutz J."/>
            <person name="Mullet J.E."/>
        </authorList>
    </citation>
    <scope>NUCLEOTIDE SEQUENCE [LARGE SCALE GENOMIC DNA]</scope>
    <source>
        <strain evidence="2">cv. BTx623</strain>
    </source>
</reference>
<reference evidence="1 2" key="1">
    <citation type="journal article" date="2009" name="Nature">
        <title>The Sorghum bicolor genome and the diversification of grasses.</title>
        <authorList>
            <person name="Paterson A.H."/>
            <person name="Bowers J.E."/>
            <person name="Bruggmann R."/>
            <person name="Dubchak I."/>
            <person name="Grimwood J."/>
            <person name="Gundlach H."/>
            <person name="Haberer G."/>
            <person name="Hellsten U."/>
            <person name="Mitros T."/>
            <person name="Poliakov A."/>
            <person name="Schmutz J."/>
            <person name="Spannagl M."/>
            <person name="Tang H."/>
            <person name="Wang X."/>
            <person name="Wicker T."/>
            <person name="Bharti A.K."/>
            <person name="Chapman J."/>
            <person name="Feltus F.A."/>
            <person name="Gowik U."/>
            <person name="Grigoriev I.V."/>
            <person name="Lyons E."/>
            <person name="Maher C.A."/>
            <person name="Martis M."/>
            <person name="Narechania A."/>
            <person name="Otillar R.P."/>
            <person name="Penning B.W."/>
            <person name="Salamov A.A."/>
            <person name="Wang Y."/>
            <person name="Zhang L."/>
            <person name="Carpita N.C."/>
            <person name="Freeling M."/>
            <person name="Gingle A.R."/>
            <person name="Hash C.T."/>
            <person name="Keller B."/>
            <person name="Klein P."/>
            <person name="Kresovich S."/>
            <person name="McCann M.C."/>
            <person name="Ming R."/>
            <person name="Peterson D.G."/>
            <person name="Mehboob-ur-Rahman"/>
            <person name="Ware D."/>
            <person name="Westhoff P."/>
            <person name="Mayer K.F."/>
            <person name="Messing J."/>
            <person name="Rokhsar D.S."/>
        </authorList>
    </citation>
    <scope>NUCLEOTIDE SEQUENCE [LARGE SCALE GENOMIC DNA]</scope>
    <source>
        <strain evidence="2">cv. BTx623</strain>
    </source>
</reference>
<dbReference type="EMBL" id="CM000768">
    <property type="protein sequence ID" value="OQU78159.1"/>
    <property type="molecule type" value="Genomic_DNA"/>
</dbReference>
<dbReference type="InParanoid" id="A0A1Z5R3Q8"/>
<keyword evidence="2" id="KW-1185">Reference proteome</keyword>
<dbReference type="Gramene" id="OQU78159">
    <property type="protein sequence ID" value="OQU78159"/>
    <property type="gene ID" value="SORBI_3009G168150"/>
</dbReference>
<accession>A0A1Z5R3Q8</accession>
<sequence length="74" mass="8740">MKVCMLGDAQHVEETIFSWSTLMLKKVSCKLLVRHQQQLMVFRIQCDKWTIIAKLTIGHVTFPRKWKITTAVFF</sequence>
<organism evidence="1 2">
    <name type="scientific">Sorghum bicolor</name>
    <name type="common">Sorghum</name>
    <name type="synonym">Sorghum vulgare</name>
    <dbReference type="NCBI Taxonomy" id="4558"/>
    <lineage>
        <taxon>Eukaryota</taxon>
        <taxon>Viridiplantae</taxon>
        <taxon>Streptophyta</taxon>
        <taxon>Embryophyta</taxon>
        <taxon>Tracheophyta</taxon>
        <taxon>Spermatophyta</taxon>
        <taxon>Magnoliopsida</taxon>
        <taxon>Liliopsida</taxon>
        <taxon>Poales</taxon>
        <taxon>Poaceae</taxon>
        <taxon>PACMAD clade</taxon>
        <taxon>Panicoideae</taxon>
        <taxon>Andropogonodae</taxon>
        <taxon>Andropogoneae</taxon>
        <taxon>Sorghinae</taxon>
        <taxon>Sorghum</taxon>
    </lineage>
</organism>
<dbReference type="AlphaFoldDB" id="A0A1Z5R3Q8"/>